<evidence type="ECO:0000313" key="2">
    <source>
        <dbReference type="Proteomes" id="UP000015102"/>
    </source>
</evidence>
<dbReference type="AlphaFoldDB" id="T1GPP5"/>
<name>T1GPP5_MEGSC</name>
<proteinExistence type="predicted"/>
<dbReference type="EMBL" id="CAQQ02132280">
    <property type="status" value="NOT_ANNOTATED_CDS"/>
    <property type="molecule type" value="Genomic_DNA"/>
</dbReference>
<dbReference type="Proteomes" id="UP000015102">
    <property type="component" value="Unassembled WGS sequence"/>
</dbReference>
<reference evidence="1" key="2">
    <citation type="submission" date="2015-06" db="UniProtKB">
        <authorList>
            <consortium name="EnsemblMetazoa"/>
        </authorList>
    </citation>
    <scope>IDENTIFICATION</scope>
</reference>
<keyword evidence="2" id="KW-1185">Reference proteome</keyword>
<dbReference type="EMBL" id="CAQQ02132279">
    <property type="status" value="NOT_ANNOTATED_CDS"/>
    <property type="molecule type" value="Genomic_DNA"/>
</dbReference>
<reference evidence="2" key="1">
    <citation type="submission" date="2013-02" db="EMBL/GenBank/DDBJ databases">
        <authorList>
            <person name="Hughes D."/>
        </authorList>
    </citation>
    <scope>NUCLEOTIDE SEQUENCE</scope>
    <source>
        <strain>Durham</strain>
        <strain evidence="2">NC isolate 2 -- Noor lab</strain>
    </source>
</reference>
<protein>
    <submittedName>
        <fullName evidence="1">Uncharacterized protein</fullName>
    </submittedName>
</protein>
<sequence length="127" mass="14847">MFPHKQAPLVRVYGLAPAVKDSTTTMLDTIRCSNLNFYIPQELHLPNHPGTCSEYATKTPAKLEKCFYFRIVFCDDRYRRKRNSRLWKNPSLFMNVTSHSYVYDTKFHEGQQATLNICKQRGHTTTI</sequence>
<accession>T1GPP5</accession>
<dbReference type="EnsemblMetazoa" id="MESCA005581-RA">
    <property type="protein sequence ID" value="MESCA005581-PA"/>
    <property type="gene ID" value="MESCA005581"/>
</dbReference>
<organism evidence="1 2">
    <name type="scientific">Megaselia scalaris</name>
    <name type="common">Humpbacked fly</name>
    <name type="synonym">Phora scalaris</name>
    <dbReference type="NCBI Taxonomy" id="36166"/>
    <lineage>
        <taxon>Eukaryota</taxon>
        <taxon>Metazoa</taxon>
        <taxon>Ecdysozoa</taxon>
        <taxon>Arthropoda</taxon>
        <taxon>Hexapoda</taxon>
        <taxon>Insecta</taxon>
        <taxon>Pterygota</taxon>
        <taxon>Neoptera</taxon>
        <taxon>Endopterygota</taxon>
        <taxon>Diptera</taxon>
        <taxon>Brachycera</taxon>
        <taxon>Muscomorpha</taxon>
        <taxon>Platypezoidea</taxon>
        <taxon>Phoridae</taxon>
        <taxon>Megaseliini</taxon>
        <taxon>Megaselia</taxon>
    </lineage>
</organism>
<evidence type="ECO:0000313" key="1">
    <source>
        <dbReference type="EnsemblMetazoa" id="MESCA005581-PA"/>
    </source>
</evidence>
<dbReference type="HOGENOM" id="CLU_1973020_0_0_1"/>